<gene>
    <name evidence="1" type="ORF">BACI71_110879</name>
</gene>
<evidence type="ECO:0000313" key="2">
    <source>
        <dbReference type="Proteomes" id="UP000437562"/>
    </source>
</evidence>
<name>A0A653RY03_BACMY</name>
<protein>
    <submittedName>
        <fullName evidence="1">Uncharacterized protein</fullName>
    </submittedName>
</protein>
<dbReference type="EMBL" id="CABWMC010000003">
    <property type="protein sequence ID" value="VXB59231.1"/>
    <property type="molecule type" value="Genomic_DNA"/>
</dbReference>
<evidence type="ECO:0000313" key="1">
    <source>
        <dbReference type="EMBL" id="VXB59231.1"/>
    </source>
</evidence>
<proteinExistence type="predicted"/>
<dbReference type="AlphaFoldDB" id="A0A653RY03"/>
<sequence length="45" mass="5189">MFWINYKCKVKGKHILGKLSFRHSICEKGVGGHGETLDDLFFFSN</sequence>
<dbReference type="Proteomes" id="UP000437562">
    <property type="component" value="Unassembled WGS sequence"/>
</dbReference>
<organism evidence="1 2">
    <name type="scientific">Bacillus mycoides</name>
    <dbReference type="NCBI Taxonomy" id="1405"/>
    <lineage>
        <taxon>Bacteria</taxon>
        <taxon>Bacillati</taxon>
        <taxon>Bacillota</taxon>
        <taxon>Bacilli</taxon>
        <taxon>Bacillales</taxon>
        <taxon>Bacillaceae</taxon>
        <taxon>Bacillus</taxon>
        <taxon>Bacillus cereus group</taxon>
    </lineage>
</organism>
<accession>A0A653RY03</accession>
<reference evidence="1 2" key="1">
    <citation type="submission" date="2019-10" db="EMBL/GenBank/DDBJ databases">
        <authorList>
            <person name="Karimi E."/>
        </authorList>
    </citation>
    <scope>NUCLEOTIDE SEQUENCE [LARGE SCALE GENOMIC DNA]</scope>
    <source>
        <strain evidence="1">Bacillus sp. 71</strain>
    </source>
</reference>